<evidence type="ECO:0000259" key="8">
    <source>
        <dbReference type="Pfam" id="PF20684"/>
    </source>
</evidence>
<feature type="domain" description="Rhodopsin" evidence="8">
    <location>
        <begin position="2"/>
        <end position="130"/>
    </location>
</feature>
<comment type="subcellular location">
    <subcellularLocation>
        <location evidence="1">Membrane</location>
        <topology evidence="1">Multi-pass membrane protein</topology>
    </subcellularLocation>
</comment>
<feature type="region of interest" description="Disordered" evidence="6">
    <location>
        <begin position="136"/>
        <end position="197"/>
    </location>
</feature>
<evidence type="ECO:0000256" key="2">
    <source>
        <dbReference type="ARBA" id="ARBA00022692"/>
    </source>
</evidence>
<dbReference type="GO" id="GO:0016020">
    <property type="term" value="C:membrane"/>
    <property type="evidence" value="ECO:0007669"/>
    <property type="project" value="UniProtKB-SubCell"/>
</dbReference>
<name>A0A9W9D722_9PLEO</name>
<feature type="compositionally biased region" description="Polar residues" evidence="6">
    <location>
        <begin position="148"/>
        <end position="158"/>
    </location>
</feature>
<evidence type="ECO:0000256" key="4">
    <source>
        <dbReference type="ARBA" id="ARBA00023136"/>
    </source>
</evidence>
<proteinExistence type="inferred from homology"/>
<evidence type="ECO:0000313" key="9">
    <source>
        <dbReference type="EMBL" id="KAJ4404846.1"/>
    </source>
</evidence>
<evidence type="ECO:0000256" key="1">
    <source>
        <dbReference type="ARBA" id="ARBA00004141"/>
    </source>
</evidence>
<gene>
    <name evidence="9" type="ORF">N0V91_005581</name>
</gene>
<keyword evidence="2 7" id="KW-0812">Transmembrane</keyword>
<keyword evidence="10" id="KW-1185">Reference proteome</keyword>
<dbReference type="AlphaFoldDB" id="A0A9W9D722"/>
<evidence type="ECO:0000256" key="5">
    <source>
        <dbReference type="ARBA" id="ARBA00038359"/>
    </source>
</evidence>
<feature type="compositionally biased region" description="Polar residues" evidence="6">
    <location>
        <begin position="168"/>
        <end position="179"/>
    </location>
</feature>
<dbReference type="EMBL" id="JAPEVA010000039">
    <property type="protein sequence ID" value="KAJ4404846.1"/>
    <property type="molecule type" value="Genomic_DNA"/>
</dbReference>
<dbReference type="Proteomes" id="UP001140510">
    <property type="component" value="Unassembled WGS sequence"/>
</dbReference>
<evidence type="ECO:0000313" key="10">
    <source>
        <dbReference type="Proteomes" id="UP001140510"/>
    </source>
</evidence>
<dbReference type="PANTHER" id="PTHR33048">
    <property type="entry name" value="PTH11-LIKE INTEGRAL MEMBRANE PROTEIN (AFU_ORTHOLOGUE AFUA_5G11245)"/>
    <property type="match status" value="1"/>
</dbReference>
<dbReference type="PANTHER" id="PTHR33048:SF162">
    <property type="entry name" value="SATRATOXIN BIOSYNTHESIS SC1 CLUSTER PROTEIN 4"/>
    <property type="match status" value="1"/>
</dbReference>
<comment type="caution">
    <text evidence="9">The sequence shown here is derived from an EMBL/GenBank/DDBJ whole genome shotgun (WGS) entry which is preliminary data.</text>
</comment>
<organism evidence="9 10">
    <name type="scientific">Didymella pomorum</name>
    <dbReference type="NCBI Taxonomy" id="749634"/>
    <lineage>
        <taxon>Eukaryota</taxon>
        <taxon>Fungi</taxon>
        <taxon>Dikarya</taxon>
        <taxon>Ascomycota</taxon>
        <taxon>Pezizomycotina</taxon>
        <taxon>Dothideomycetes</taxon>
        <taxon>Pleosporomycetidae</taxon>
        <taxon>Pleosporales</taxon>
        <taxon>Pleosporineae</taxon>
        <taxon>Didymellaceae</taxon>
        <taxon>Didymella</taxon>
    </lineage>
</organism>
<evidence type="ECO:0000256" key="6">
    <source>
        <dbReference type="SAM" id="MobiDB-lite"/>
    </source>
</evidence>
<comment type="similarity">
    <text evidence="5">Belongs to the SAT4 family.</text>
</comment>
<keyword evidence="4 7" id="KW-0472">Membrane</keyword>
<protein>
    <recommendedName>
        <fullName evidence="8">Rhodopsin domain-containing protein</fullName>
    </recommendedName>
</protein>
<sequence length="227" mass="24829">MTCKPLAKYWSATGCSDPEDLIRADASIKFATSADVVADAVIMVLPLNLLRKLQINARQKFGLAMIFSLGTIIIAFAFVRLAQVTKATSNAAKDPTTVADGPVLLSMWSHIESSVSVIVATLPAFRYFLNKKVGRTQGRSSTRERSGPRSTAQAAGQSKTRRVLSGQWAGNSSRTMSNRDNSKVGDNDWGSETELRPVQGIEKRVEYSLASAPWTPTRESTRSEYRI</sequence>
<reference evidence="9" key="1">
    <citation type="submission" date="2022-10" db="EMBL/GenBank/DDBJ databases">
        <title>Tapping the CABI collections for fungal endophytes: first genome assemblies for Collariella, Neodidymelliopsis, Ascochyta clinopodiicola, Didymella pomorum, Didymosphaeria variabile, Neocosmospora piperis and Neocucurbitaria cava.</title>
        <authorList>
            <person name="Hill R."/>
        </authorList>
    </citation>
    <scope>NUCLEOTIDE SEQUENCE</scope>
    <source>
        <strain evidence="9">IMI 355091</strain>
    </source>
</reference>
<dbReference type="InterPro" id="IPR049326">
    <property type="entry name" value="Rhodopsin_dom_fungi"/>
</dbReference>
<feature type="transmembrane region" description="Helical" evidence="7">
    <location>
        <begin position="61"/>
        <end position="83"/>
    </location>
</feature>
<evidence type="ECO:0000256" key="7">
    <source>
        <dbReference type="SAM" id="Phobius"/>
    </source>
</evidence>
<keyword evidence="3 7" id="KW-1133">Transmembrane helix</keyword>
<dbReference type="OrthoDB" id="444631at2759"/>
<accession>A0A9W9D722</accession>
<evidence type="ECO:0000256" key="3">
    <source>
        <dbReference type="ARBA" id="ARBA00022989"/>
    </source>
</evidence>
<dbReference type="Pfam" id="PF20684">
    <property type="entry name" value="Fung_rhodopsin"/>
    <property type="match status" value="1"/>
</dbReference>
<feature type="transmembrane region" description="Helical" evidence="7">
    <location>
        <begin position="103"/>
        <end position="129"/>
    </location>
</feature>
<dbReference type="InterPro" id="IPR052337">
    <property type="entry name" value="SAT4-like"/>
</dbReference>